<feature type="compositionally biased region" description="Pro residues" evidence="1">
    <location>
        <begin position="14"/>
        <end position="26"/>
    </location>
</feature>
<proteinExistence type="predicted"/>
<organism evidence="2 3">
    <name type="scientific">Carpinus fangiana</name>
    <dbReference type="NCBI Taxonomy" id="176857"/>
    <lineage>
        <taxon>Eukaryota</taxon>
        <taxon>Viridiplantae</taxon>
        <taxon>Streptophyta</taxon>
        <taxon>Embryophyta</taxon>
        <taxon>Tracheophyta</taxon>
        <taxon>Spermatophyta</taxon>
        <taxon>Magnoliopsida</taxon>
        <taxon>eudicotyledons</taxon>
        <taxon>Gunneridae</taxon>
        <taxon>Pentapetalae</taxon>
        <taxon>rosids</taxon>
        <taxon>fabids</taxon>
        <taxon>Fagales</taxon>
        <taxon>Betulaceae</taxon>
        <taxon>Carpinus</taxon>
    </lineage>
</organism>
<feature type="compositionally biased region" description="Low complexity" evidence="1">
    <location>
        <begin position="1"/>
        <end position="13"/>
    </location>
</feature>
<feature type="region of interest" description="Disordered" evidence="1">
    <location>
        <begin position="1"/>
        <end position="30"/>
    </location>
</feature>
<name>A0A660KLE6_9ROSI</name>
<dbReference type="AlphaFoldDB" id="A0A660KLE6"/>
<sequence>MDPKKSSSASQSPAPSPSIDPPPPPFDASTSTAQECLIALGLLCGEDHTKAVEAILSRHTKIMCSSRSLLHYKMASLINDSTARRLECPTTPSSLTPSPSTVPELREWSSTRFMKMNFAVCNECVKEKASILDIRNHWRMLRGYVLME</sequence>
<reference evidence="2 3" key="1">
    <citation type="submission" date="2019-06" db="EMBL/GenBank/DDBJ databases">
        <title>A chromosomal-level reference genome of Carpinus fangiana (Coryloideae, Betulaceae).</title>
        <authorList>
            <person name="Yang X."/>
            <person name="Wang Z."/>
            <person name="Zhang L."/>
            <person name="Hao G."/>
            <person name="Liu J."/>
            <person name="Yang Y."/>
        </authorList>
    </citation>
    <scope>NUCLEOTIDE SEQUENCE [LARGE SCALE GENOMIC DNA]</scope>
    <source>
        <strain evidence="2">Cfa_2016G</strain>
        <tissue evidence="2">Leaf</tissue>
    </source>
</reference>
<keyword evidence="3" id="KW-1185">Reference proteome</keyword>
<gene>
    <name evidence="2" type="ORF">FH972_009802</name>
</gene>
<dbReference type="EMBL" id="CM017324">
    <property type="protein sequence ID" value="KAE8037192.1"/>
    <property type="molecule type" value="Genomic_DNA"/>
</dbReference>
<dbReference type="Proteomes" id="UP000327013">
    <property type="component" value="Chromosome 4"/>
</dbReference>
<evidence type="ECO:0000313" key="3">
    <source>
        <dbReference type="Proteomes" id="UP000327013"/>
    </source>
</evidence>
<evidence type="ECO:0000313" key="2">
    <source>
        <dbReference type="EMBL" id="KAE8037192.1"/>
    </source>
</evidence>
<evidence type="ECO:0000256" key="1">
    <source>
        <dbReference type="SAM" id="MobiDB-lite"/>
    </source>
</evidence>
<accession>A0A660KLE6</accession>
<protein>
    <submittedName>
        <fullName evidence="2">Uncharacterized protein</fullName>
    </submittedName>
</protein>